<dbReference type="Gene3D" id="1.10.3120.10">
    <property type="entry name" value="Trigger factor, C-terminal domain"/>
    <property type="match status" value="1"/>
</dbReference>
<dbReference type="PROSITE" id="PS50059">
    <property type="entry name" value="FKBP_PPIASE"/>
    <property type="match status" value="1"/>
</dbReference>
<protein>
    <recommendedName>
        <fullName evidence="10">peptidylprolyl isomerase</fullName>
        <ecNumber evidence="10">5.2.1.8</ecNumber>
    </recommendedName>
</protein>
<reference evidence="14" key="1">
    <citation type="journal article" date="2021" name="PeerJ">
        <title>Extensive microbial diversity within the chicken gut microbiome revealed by metagenomics and culture.</title>
        <authorList>
            <person name="Gilroy R."/>
            <person name="Ravi A."/>
            <person name="Getino M."/>
            <person name="Pursley I."/>
            <person name="Horton D.L."/>
            <person name="Alikhan N.F."/>
            <person name="Baker D."/>
            <person name="Gharbi K."/>
            <person name="Hall N."/>
            <person name="Watson M."/>
            <person name="Adriaenssens E.M."/>
            <person name="Foster-Nyarko E."/>
            <person name="Jarju S."/>
            <person name="Secka A."/>
            <person name="Antonio M."/>
            <person name="Oren A."/>
            <person name="Chaudhuri R.R."/>
            <person name="La Ragione R."/>
            <person name="Hildebrand F."/>
            <person name="Pallen M.J."/>
        </authorList>
    </citation>
    <scope>NUCLEOTIDE SEQUENCE</scope>
    <source>
        <strain evidence="14">CHK195-9823</strain>
    </source>
</reference>
<evidence type="ECO:0000256" key="9">
    <source>
        <dbReference type="ARBA" id="ARBA00024849"/>
    </source>
</evidence>
<keyword evidence="6" id="KW-0143">Chaperone</keyword>
<organism evidence="14 15">
    <name type="scientific">Candidatus Blautia stercorigallinarum</name>
    <dbReference type="NCBI Taxonomy" id="2838501"/>
    <lineage>
        <taxon>Bacteria</taxon>
        <taxon>Bacillati</taxon>
        <taxon>Bacillota</taxon>
        <taxon>Clostridia</taxon>
        <taxon>Lachnospirales</taxon>
        <taxon>Lachnospiraceae</taxon>
        <taxon>Blautia</taxon>
    </lineage>
</organism>
<keyword evidence="12" id="KW-0732">Signal</keyword>
<dbReference type="GO" id="GO:0003755">
    <property type="term" value="F:peptidyl-prolyl cis-trans isomerase activity"/>
    <property type="evidence" value="ECO:0007669"/>
    <property type="project" value="UniProtKB-KW"/>
</dbReference>
<dbReference type="Gene3D" id="3.10.50.40">
    <property type="match status" value="1"/>
</dbReference>
<name>A0A9D1TFH5_9FIRM</name>
<comment type="catalytic activity">
    <reaction evidence="1 10">
        <text>[protein]-peptidylproline (omega=180) = [protein]-peptidylproline (omega=0)</text>
        <dbReference type="Rhea" id="RHEA:16237"/>
        <dbReference type="Rhea" id="RHEA-COMP:10747"/>
        <dbReference type="Rhea" id="RHEA-COMP:10748"/>
        <dbReference type="ChEBI" id="CHEBI:83833"/>
        <dbReference type="ChEBI" id="CHEBI:83834"/>
        <dbReference type="EC" id="5.2.1.8"/>
    </reaction>
</comment>
<evidence type="ECO:0000256" key="12">
    <source>
        <dbReference type="SAM" id="SignalP"/>
    </source>
</evidence>
<dbReference type="GO" id="GO:0005737">
    <property type="term" value="C:cytoplasm"/>
    <property type="evidence" value="ECO:0007669"/>
    <property type="project" value="UniProtKB-SubCell"/>
</dbReference>
<dbReference type="InterPro" id="IPR005215">
    <property type="entry name" value="Trig_fac"/>
</dbReference>
<dbReference type="AlphaFoldDB" id="A0A9D1TFH5"/>
<dbReference type="EMBL" id="DXIQ01000050">
    <property type="protein sequence ID" value="HIV38940.1"/>
    <property type="molecule type" value="Genomic_DNA"/>
</dbReference>
<dbReference type="InterPro" id="IPR008880">
    <property type="entry name" value="Trigger_fac_C"/>
</dbReference>
<dbReference type="InterPro" id="IPR001179">
    <property type="entry name" value="PPIase_FKBP_dom"/>
</dbReference>
<evidence type="ECO:0000259" key="13">
    <source>
        <dbReference type="PROSITE" id="PS50059"/>
    </source>
</evidence>
<keyword evidence="4" id="KW-0132">Cell division</keyword>
<evidence type="ECO:0000256" key="11">
    <source>
        <dbReference type="SAM" id="MobiDB-lite"/>
    </source>
</evidence>
<feature type="region of interest" description="Disordered" evidence="11">
    <location>
        <begin position="20"/>
        <end position="44"/>
    </location>
</feature>
<dbReference type="FunFam" id="3.10.50.40:FF:000001">
    <property type="entry name" value="Trigger factor"/>
    <property type="match status" value="1"/>
</dbReference>
<dbReference type="InterPro" id="IPR037041">
    <property type="entry name" value="Trigger_fac_C_sf"/>
</dbReference>
<accession>A0A9D1TFH5</accession>
<dbReference type="GO" id="GO:0006457">
    <property type="term" value="P:protein folding"/>
    <property type="evidence" value="ECO:0007669"/>
    <property type="project" value="InterPro"/>
</dbReference>
<evidence type="ECO:0000313" key="14">
    <source>
        <dbReference type="EMBL" id="HIV38940.1"/>
    </source>
</evidence>
<comment type="subcellular location">
    <subcellularLocation>
        <location evidence="2">Cytoplasm</location>
    </subcellularLocation>
</comment>
<evidence type="ECO:0000256" key="5">
    <source>
        <dbReference type="ARBA" id="ARBA00023110"/>
    </source>
</evidence>
<dbReference type="EC" id="5.2.1.8" evidence="10"/>
<feature type="chain" id="PRO_5039657766" description="peptidylprolyl isomerase" evidence="12">
    <location>
        <begin position="20"/>
        <end position="390"/>
    </location>
</feature>
<comment type="function">
    <text evidence="9">Involved in protein export. Acts as a chaperone by maintaining the newly synthesized protein in an open conformation. Functions as a peptidyl-prolyl cis-trans isomerase.</text>
</comment>
<evidence type="ECO:0000256" key="4">
    <source>
        <dbReference type="ARBA" id="ARBA00022618"/>
    </source>
</evidence>
<dbReference type="Proteomes" id="UP000886814">
    <property type="component" value="Unassembled WGS sequence"/>
</dbReference>
<dbReference type="PIRSF" id="PIRSF003095">
    <property type="entry name" value="Trigger_factor"/>
    <property type="match status" value="1"/>
</dbReference>
<dbReference type="InterPro" id="IPR027304">
    <property type="entry name" value="Trigger_fact/SurA_dom_sf"/>
</dbReference>
<keyword evidence="7 10" id="KW-0413">Isomerase</keyword>
<dbReference type="SUPFAM" id="SSF54534">
    <property type="entry name" value="FKBP-like"/>
    <property type="match status" value="1"/>
</dbReference>
<dbReference type="SUPFAM" id="SSF109998">
    <property type="entry name" value="Triger factor/SurA peptide-binding domain-like"/>
    <property type="match status" value="1"/>
</dbReference>
<evidence type="ECO:0000256" key="6">
    <source>
        <dbReference type="ARBA" id="ARBA00023186"/>
    </source>
</evidence>
<feature type="domain" description="PPIase FKBP-type" evidence="13">
    <location>
        <begin position="112"/>
        <end position="172"/>
    </location>
</feature>
<evidence type="ECO:0000256" key="10">
    <source>
        <dbReference type="PROSITE-ProRule" id="PRU00277"/>
    </source>
</evidence>
<reference evidence="14" key="2">
    <citation type="submission" date="2021-04" db="EMBL/GenBank/DDBJ databases">
        <authorList>
            <person name="Gilroy R."/>
        </authorList>
    </citation>
    <scope>NUCLEOTIDE SEQUENCE</scope>
    <source>
        <strain evidence="14">CHK195-9823</strain>
    </source>
</reference>
<comment type="caution">
    <text evidence="14">The sequence shown here is derived from an EMBL/GenBank/DDBJ whole genome shotgun (WGS) entry which is preliminary data.</text>
</comment>
<proteinExistence type="inferred from homology"/>
<evidence type="ECO:0000256" key="3">
    <source>
        <dbReference type="ARBA" id="ARBA00005464"/>
    </source>
</evidence>
<keyword evidence="8" id="KW-0131">Cell cycle</keyword>
<gene>
    <name evidence="14" type="primary">tig</name>
    <name evidence="14" type="ORF">H9747_08070</name>
</gene>
<sequence length="390" mass="43134">MRKKLAVLLLSMSILGLGAGCSGKEETDTENTQNTAQETEEESVVNSEGLVVAVDVDNLEDYVTLGQYQNLTVEEEPKEEVTQEDVDDYVERQLIYNYAPVEVTQDRAVQENDTVNIDFTGYMDGETFNGGSAQDQDLIIGSGSFIDGFEDGLIGHKKGETVTLDLSFPENYRNNPDLSGKPVTFEVTINSISEPAALTDEWAAANTDYPTAEEFKNAQKELLVQQEDSDYESQVKSDLFQQVMNNSQIKDYPEEELDELKSSMETQMDQAYTAAYGMGFYETLEAQGISKDEASKNVESMAESYMAQYLVTQAVLDAEGVSLTEADYEKALDDFAKLSGFQSGEEIESNYGDIQILKNNVLWNVACDKIMETATITEKAADDQTGEAAQ</sequence>
<dbReference type="Pfam" id="PF05698">
    <property type="entry name" value="Trigger_C"/>
    <property type="match status" value="1"/>
</dbReference>
<dbReference type="InterPro" id="IPR046357">
    <property type="entry name" value="PPIase_dom_sf"/>
</dbReference>
<dbReference type="GO" id="GO:0015031">
    <property type="term" value="P:protein transport"/>
    <property type="evidence" value="ECO:0007669"/>
    <property type="project" value="InterPro"/>
</dbReference>
<evidence type="ECO:0000313" key="15">
    <source>
        <dbReference type="Proteomes" id="UP000886814"/>
    </source>
</evidence>
<dbReference type="PROSITE" id="PS51257">
    <property type="entry name" value="PROKAR_LIPOPROTEIN"/>
    <property type="match status" value="1"/>
</dbReference>
<feature type="signal peptide" evidence="12">
    <location>
        <begin position="1"/>
        <end position="19"/>
    </location>
</feature>
<evidence type="ECO:0000256" key="1">
    <source>
        <dbReference type="ARBA" id="ARBA00000971"/>
    </source>
</evidence>
<dbReference type="Pfam" id="PF00254">
    <property type="entry name" value="FKBP_C"/>
    <property type="match status" value="1"/>
</dbReference>
<dbReference type="NCBIfam" id="TIGR00115">
    <property type="entry name" value="tig"/>
    <property type="match status" value="1"/>
</dbReference>
<evidence type="ECO:0000256" key="8">
    <source>
        <dbReference type="ARBA" id="ARBA00023306"/>
    </source>
</evidence>
<dbReference type="GO" id="GO:0051301">
    <property type="term" value="P:cell division"/>
    <property type="evidence" value="ECO:0007669"/>
    <property type="project" value="UniProtKB-KW"/>
</dbReference>
<evidence type="ECO:0000256" key="2">
    <source>
        <dbReference type="ARBA" id="ARBA00004496"/>
    </source>
</evidence>
<keyword evidence="5 10" id="KW-0697">Rotamase</keyword>
<evidence type="ECO:0000256" key="7">
    <source>
        <dbReference type="ARBA" id="ARBA00023235"/>
    </source>
</evidence>
<comment type="similarity">
    <text evidence="3">Belongs to the FKBP-type PPIase family. Tig subfamily.</text>
</comment>